<keyword evidence="2" id="KW-0472">Membrane</keyword>
<dbReference type="EMBL" id="WTUX01000019">
    <property type="protein sequence ID" value="MZR14502.1"/>
    <property type="molecule type" value="Genomic_DNA"/>
</dbReference>
<evidence type="ECO:0000313" key="4">
    <source>
        <dbReference type="Proteomes" id="UP000467322"/>
    </source>
</evidence>
<evidence type="ECO:0000256" key="2">
    <source>
        <dbReference type="SAM" id="Phobius"/>
    </source>
</evidence>
<reference evidence="3 4" key="1">
    <citation type="submission" date="2019-12" db="EMBL/GenBank/DDBJ databases">
        <title>Maritimibacter sp. nov. sp. isolated from sea sand.</title>
        <authorList>
            <person name="Kim J."/>
            <person name="Jeong S.E."/>
            <person name="Jung H.S."/>
            <person name="Jeon C.O."/>
        </authorList>
    </citation>
    <scope>NUCLEOTIDE SEQUENCE [LARGE SCALE GENOMIC DNA]</scope>
    <source>
        <strain evidence="3 4">DP07</strain>
    </source>
</reference>
<keyword evidence="2" id="KW-0812">Transmembrane</keyword>
<dbReference type="Proteomes" id="UP000467322">
    <property type="component" value="Unassembled WGS sequence"/>
</dbReference>
<keyword evidence="4" id="KW-1185">Reference proteome</keyword>
<protein>
    <recommendedName>
        <fullName evidence="5">PilZ domain-containing protein</fullName>
    </recommendedName>
</protein>
<feature type="region of interest" description="Disordered" evidence="1">
    <location>
        <begin position="1"/>
        <end position="22"/>
    </location>
</feature>
<organism evidence="3 4">
    <name type="scientific">Maritimibacter harenae</name>
    <dbReference type="NCBI Taxonomy" id="2606218"/>
    <lineage>
        <taxon>Bacteria</taxon>
        <taxon>Pseudomonadati</taxon>
        <taxon>Pseudomonadota</taxon>
        <taxon>Alphaproteobacteria</taxon>
        <taxon>Rhodobacterales</taxon>
        <taxon>Roseobacteraceae</taxon>
        <taxon>Maritimibacter</taxon>
    </lineage>
</organism>
<feature type="transmembrane region" description="Helical" evidence="2">
    <location>
        <begin position="156"/>
        <end position="177"/>
    </location>
</feature>
<gene>
    <name evidence="3" type="ORF">GQE99_15895</name>
</gene>
<evidence type="ECO:0008006" key="5">
    <source>
        <dbReference type="Google" id="ProtNLM"/>
    </source>
</evidence>
<sequence length="365" mass="38438">MTSPTDPYHGGQDQPAPHRQGNEYPLLDIPFSAVIDGRRYSGDGISLVEAEVSGLVDPAMDGTERVVQLVFEFPGFQIVLAAAARISRNRDNGFELVFTQPTGDHYAQLRQILNDYISGDITSSGALIRSADLNRGSGARHPADARPGFGARLRRLFGTLVILLLAAILVATAAYLVDRRVFTTQITTPARVVPAGQTLRATADGQISFVDLEAAEGDVLYAIDTSDGETLTIAMPCDCTARPINATQGDTVLSGDAVVAVSAGDAGLVMEAEIPRAMIYEIERAGGVTAELSDGTTFTASLAEGVHIPSGGAPDDYATLTFVPDAALPEGSAGRVARLSVSHDPFAPALRRVEDGVAQLDSLFN</sequence>
<accession>A0A845M5L0</accession>
<dbReference type="RefSeq" id="WP_161352618.1">
    <property type="nucleotide sequence ID" value="NZ_WTUX01000019.1"/>
</dbReference>
<evidence type="ECO:0000256" key="1">
    <source>
        <dbReference type="SAM" id="MobiDB-lite"/>
    </source>
</evidence>
<name>A0A845M5L0_9RHOB</name>
<proteinExistence type="predicted"/>
<evidence type="ECO:0000313" key="3">
    <source>
        <dbReference type="EMBL" id="MZR14502.1"/>
    </source>
</evidence>
<dbReference type="AlphaFoldDB" id="A0A845M5L0"/>
<keyword evidence="2" id="KW-1133">Transmembrane helix</keyword>
<comment type="caution">
    <text evidence="3">The sequence shown here is derived from an EMBL/GenBank/DDBJ whole genome shotgun (WGS) entry which is preliminary data.</text>
</comment>